<evidence type="ECO:0000256" key="1">
    <source>
        <dbReference type="SAM" id="MobiDB-lite"/>
    </source>
</evidence>
<evidence type="ECO:0000313" key="2">
    <source>
        <dbReference type="EMBL" id="MBO3083116.1"/>
    </source>
</evidence>
<accession>A0ABS3SBJ7</accession>
<dbReference type="EMBL" id="JAGFBM010000001">
    <property type="protein sequence ID" value="MBO3083116.1"/>
    <property type="molecule type" value="Genomic_DNA"/>
</dbReference>
<feature type="compositionally biased region" description="Basic and acidic residues" evidence="1">
    <location>
        <begin position="75"/>
        <end position="86"/>
    </location>
</feature>
<sequence length="93" mass="10404">MFRMVEAVRLVRSYTDLVVDVPDPRDVDLRREFGAVLARRPTVFSLTSSEGSEGLVATGMVSFAEDDLTDGHPSTLDHPELRDHQLRSATYEP</sequence>
<name>A0ABS3SBJ7_9CELL</name>
<feature type="region of interest" description="Disordered" evidence="1">
    <location>
        <begin position="66"/>
        <end position="93"/>
    </location>
</feature>
<organism evidence="2 3">
    <name type="scientific">Cellulomonas fengjieae</name>
    <dbReference type="NCBI Taxonomy" id="2819978"/>
    <lineage>
        <taxon>Bacteria</taxon>
        <taxon>Bacillati</taxon>
        <taxon>Actinomycetota</taxon>
        <taxon>Actinomycetes</taxon>
        <taxon>Micrococcales</taxon>
        <taxon>Cellulomonadaceae</taxon>
        <taxon>Cellulomonas</taxon>
    </lineage>
</organism>
<dbReference type="RefSeq" id="WP_208288156.1">
    <property type="nucleotide sequence ID" value="NZ_CP074404.1"/>
</dbReference>
<evidence type="ECO:0000313" key="3">
    <source>
        <dbReference type="Proteomes" id="UP000678317"/>
    </source>
</evidence>
<comment type="caution">
    <text evidence="2">The sequence shown here is derived from an EMBL/GenBank/DDBJ whole genome shotgun (WGS) entry which is preliminary data.</text>
</comment>
<dbReference type="Proteomes" id="UP000678317">
    <property type="component" value="Unassembled WGS sequence"/>
</dbReference>
<proteinExistence type="predicted"/>
<protein>
    <submittedName>
        <fullName evidence="2">Uncharacterized protein</fullName>
    </submittedName>
</protein>
<gene>
    <name evidence="2" type="ORF">J4035_00555</name>
</gene>
<keyword evidence="3" id="KW-1185">Reference proteome</keyword>
<reference evidence="2 3" key="1">
    <citation type="submission" date="2021-03" db="EMBL/GenBank/DDBJ databases">
        <title>novel species in genus Cellulomonas.</title>
        <authorList>
            <person name="Zhang G."/>
        </authorList>
    </citation>
    <scope>NUCLEOTIDE SEQUENCE [LARGE SCALE GENOMIC DNA]</scope>
    <source>
        <strain evidence="3">zg-ZUI188</strain>
    </source>
</reference>